<sequence>MITHLCRPWDGAVLKWDPCMCSAALLCVTSSRATRAGSTSWSARGTAETSSTGGTGDPTVKHLRSSPSVGSSTKKTSNPPRHTTLFFLAGVFVLLETHTFSPHTHHGVWDEGVGHSY</sequence>
<evidence type="ECO:0000313" key="2">
    <source>
        <dbReference type="EMBL" id="CAG6477342.1"/>
    </source>
</evidence>
<dbReference type="EMBL" id="HBUE01168364">
    <property type="protein sequence ID" value="CAG6513675.1"/>
    <property type="molecule type" value="Transcribed_RNA"/>
</dbReference>
<dbReference type="AlphaFoldDB" id="A0A8D8FLM3"/>
<organism evidence="2">
    <name type="scientific">Culex pipiens</name>
    <name type="common">House mosquito</name>
    <dbReference type="NCBI Taxonomy" id="7175"/>
    <lineage>
        <taxon>Eukaryota</taxon>
        <taxon>Metazoa</taxon>
        <taxon>Ecdysozoa</taxon>
        <taxon>Arthropoda</taxon>
        <taxon>Hexapoda</taxon>
        <taxon>Insecta</taxon>
        <taxon>Pterygota</taxon>
        <taxon>Neoptera</taxon>
        <taxon>Endopterygota</taxon>
        <taxon>Diptera</taxon>
        <taxon>Nematocera</taxon>
        <taxon>Culicoidea</taxon>
        <taxon>Culicidae</taxon>
        <taxon>Culicinae</taxon>
        <taxon>Culicini</taxon>
        <taxon>Culex</taxon>
        <taxon>Culex</taxon>
    </lineage>
</organism>
<dbReference type="EMBL" id="HBUE01080541">
    <property type="protein sequence ID" value="CAG6477342.1"/>
    <property type="molecule type" value="Transcribed_RNA"/>
</dbReference>
<evidence type="ECO:0000256" key="1">
    <source>
        <dbReference type="SAM" id="MobiDB-lite"/>
    </source>
</evidence>
<protein>
    <submittedName>
        <fullName evidence="2">(northern house mosquito) hypothetical protein</fullName>
    </submittedName>
</protein>
<feature type="compositionally biased region" description="Polar residues" evidence="1">
    <location>
        <begin position="65"/>
        <end position="80"/>
    </location>
</feature>
<reference evidence="2" key="1">
    <citation type="submission" date="2021-05" db="EMBL/GenBank/DDBJ databases">
        <authorList>
            <person name="Alioto T."/>
            <person name="Alioto T."/>
            <person name="Gomez Garrido J."/>
        </authorList>
    </citation>
    <scope>NUCLEOTIDE SEQUENCE</scope>
</reference>
<accession>A0A8D8FLM3</accession>
<name>A0A8D8FLM3_CULPI</name>
<feature type="compositionally biased region" description="Low complexity" evidence="1">
    <location>
        <begin position="34"/>
        <end position="52"/>
    </location>
</feature>
<proteinExistence type="predicted"/>
<feature type="region of interest" description="Disordered" evidence="1">
    <location>
        <begin position="34"/>
        <end position="80"/>
    </location>
</feature>
<dbReference type="EMBL" id="HBUE01273712">
    <property type="protein sequence ID" value="CAG6565154.1"/>
    <property type="molecule type" value="Transcribed_RNA"/>
</dbReference>